<protein>
    <submittedName>
        <fullName evidence="2">Uncharacterized protein</fullName>
    </submittedName>
</protein>
<gene>
    <name evidence="2" type="ORF">C1H76_2497</name>
</gene>
<dbReference type="EMBL" id="PTQR01000030">
    <property type="protein sequence ID" value="TKX25264.1"/>
    <property type="molecule type" value="Genomic_DNA"/>
</dbReference>
<accession>A0A4U7BAJ7</accession>
<feature type="coiled-coil region" evidence="1">
    <location>
        <begin position="93"/>
        <end position="134"/>
    </location>
</feature>
<proteinExistence type="predicted"/>
<dbReference type="Proteomes" id="UP000308133">
    <property type="component" value="Unassembled WGS sequence"/>
</dbReference>
<keyword evidence="1" id="KW-0175">Coiled coil</keyword>
<organism evidence="2 3">
    <name type="scientific">Elsinoe australis</name>
    <dbReference type="NCBI Taxonomy" id="40998"/>
    <lineage>
        <taxon>Eukaryota</taxon>
        <taxon>Fungi</taxon>
        <taxon>Dikarya</taxon>
        <taxon>Ascomycota</taxon>
        <taxon>Pezizomycotina</taxon>
        <taxon>Dothideomycetes</taxon>
        <taxon>Dothideomycetidae</taxon>
        <taxon>Myriangiales</taxon>
        <taxon>Elsinoaceae</taxon>
        <taxon>Elsinoe</taxon>
    </lineage>
</organism>
<evidence type="ECO:0000313" key="3">
    <source>
        <dbReference type="Proteomes" id="UP000308133"/>
    </source>
</evidence>
<evidence type="ECO:0000313" key="2">
    <source>
        <dbReference type="EMBL" id="TKX25264.1"/>
    </source>
</evidence>
<sequence length="202" mass="23216">MPPNLYTESEVQALLTRHLNAHRLSFTSSPSPPPSEVTDLQHRLTTAQTISAFTSTRCAHLTSSLNATNADLVLAKSKLASQDEKLDFANRWADDMMAKHKALKEENEALKERNEALEREVEDLKRKVEKGEEDEEMFGVMVQEMEVMKGEWEGRLERRDKMVGLLVGKVERRDEVIEALREKVEKLEGGWQRKEREERAGR</sequence>
<name>A0A4U7BAJ7_9PEZI</name>
<dbReference type="AlphaFoldDB" id="A0A4U7BAJ7"/>
<comment type="caution">
    <text evidence="2">The sequence shown here is derived from an EMBL/GenBank/DDBJ whole genome shotgun (WGS) entry which is preliminary data.</text>
</comment>
<reference evidence="2 3" key="1">
    <citation type="submission" date="2018-02" db="EMBL/GenBank/DDBJ databases">
        <title>Draft genome sequences of Elsinoe sp., causing black scab on jojoba.</title>
        <authorList>
            <person name="Stodart B."/>
            <person name="Jeffress S."/>
            <person name="Ash G."/>
            <person name="Arun Chinnappa K."/>
        </authorList>
    </citation>
    <scope>NUCLEOTIDE SEQUENCE [LARGE SCALE GENOMIC DNA]</scope>
    <source>
        <strain evidence="2 3">Hillstone_2</strain>
    </source>
</reference>
<evidence type="ECO:0000256" key="1">
    <source>
        <dbReference type="SAM" id="Coils"/>
    </source>
</evidence>